<sequence>MKLLIATGMFPPDVGGPATYSQTIAEEFSKRGHNITIVTYGDNIISNFPSLDSSRVGRGGQFPISKQVSSSSPRSSESGAGKFQIQSVSRKLPKGIRHLAYFWQVLKQGLHTDIIYAQDAVSAGFPAALAALLLRKPFFLKIVGDHAWEQGQQRFGVVDTLDEFLAKRYGARVGFLRMVEKFTARRAKRIIVPSAYLKSVVERWGISVEHIAIIANAVLLPKTIPAKEEARRALGLDGFLLVTAGRLVPWKGFSMLVELIPKLVEVIPKAKLVIVGDGPERQQLELRIRSASWRNESRDIVLLTGSVSKDKLAVYLAAADIFLLNTGYEGFSHQLIEAMSMGIPVVTTNAGGNKEVVRDGENALVAEYNNLESWKEKILRLYEDQELRRVLSQSNKDITQRYSVENMIQKIENLLLTT</sequence>
<dbReference type="GO" id="GO:0016757">
    <property type="term" value="F:glycosyltransferase activity"/>
    <property type="evidence" value="ECO:0007669"/>
    <property type="project" value="InterPro"/>
</dbReference>
<feature type="compositionally biased region" description="Low complexity" evidence="1">
    <location>
        <begin position="65"/>
        <end position="78"/>
    </location>
</feature>
<dbReference type="InterPro" id="IPR050194">
    <property type="entry name" value="Glycosyltransferase_grp1"/>
</dbReference>
<dbReference type="Pfam" id="PF13579">
    <property type="entry name" value="Glyco_trans_4_4"/>
    <property type="match status" value="1"/>
</dbReference>
<evidence type="ECO:0000256" key="1">
    <source>
        <dbReference type="SAM" id="MobiDB-lite"/>
    </source>
</evidence>
<evidence type="ECO:0000259" key="3">
    <source>
        <dbReference type="Pfam" id="PF13579"/>
    </source>
</evidence>
<name>A0A1G2H2E5_9BACT</name>
<dbReference type="AlphaFoldDB" id="A0A1G2H2E5"/>
<feature type="region of interest" description="Disordered" evidence="1">
    <location>
        <begin position="62"/>
        <end position="82"/>
    </location>
</feature>
<protein>
    <recommendedName>
        <fullName evidence="6">Glycosyltransferase subfamily 4-like N-terminal domain-containing protein</fullName>
    </recommendedName>
</protein>
<gene>
    <name evidence="4" type="ORF">A3H64_00935</name>
</gene>
<reference evidence="4 5" key="1">
    <citation type="journal article" date="2016" name="Nat. Commun.">
        <title>Thousands of microbial genomes shed light on interconnected biogeochemical processes in an aquifer system.</title>
        <authorList>
            <person name="Anantharaman K."/>
            <person name="Brown C.T."/>
            <person name="Hug L.A."/>
            <person name="Sharon I."/>
            <person name="Castelle C.J."/>
            <person name="Probst A.J."/>
            <person name="Thomas B.C."/>
            <person name="Singh A."/>
            <person name="Wilkins M.J."/>
            <person name="Karaoz U."/>
            <person name="Brodie E.L."/>
            <person name="Williams K.H."/>
            <person name="Hubbard S.S."/>
            <person name="Banfield J.F."/>
        </authorList>
    </citation>
    <scope>NUCLEOTIDE SEQUENCE [LARGE SCALE GENOMIC DNA]</scope>
</reference>
<feature type="domain" description="Glycosyltransferase subfamily 4-like N-terminal" evidence="3">
    <location>
        <begin position="15"/>
        <end position="216"/>
    </location>
</feature>
<dbReference type="Gene3D" id="3.40.50.2000">
    <property type="entry name" value="Glycogen Phosphorylase B"/>
    <property type="match status" value="2"/>
</dbReference>
<dbReference type="Pfam" id="PF00534">
    <property type="entry name" value="Glycos_transf_1"/>
    <property type="match status" value="1"/>
</dbReference>
<evidence type="ECO:0000313" key="5">
    <source>
        <dbReference type="Proteomes" id="UP000178186"/>
    </source>
</evidence>
<dbReference type="STRING" id="1802128.A3H64_00935"/>
<organism evidence="4 5">
    <name type="scientific">Candidatus Ryanbacteria bacterium RIFCSPLOWO2_02_FULL_45_11c</name>
    <dbReference type="NCBI Taxonomy" id="1802128"/>
    <lineage>
        <taxon>Bacteria</taxon>
        <taxon>Candidatus Ryaniibacteriota</taxon>
    </lineage>
</organism>
<evidence type="ECO:0000259" key="2">
    <source>
        <dbReference type="Pfam" id="PF00534"/>
    </source>
</evidence>
<feature type="domain" description="Glycosyl transferase family 1" evidence="2">
    <location>
        <begin position="229"/>
        <end position="396"/>
    </location>
</feature>
<proteinExistence type="predicted"/>
<dbReference type="Proteomes" id="UP000178186">
    <property type="component" value="Unassembled WGS sequence"/>
</dbReference>
<comment type="caution">
    <text evidence="4">The sequence shown here is derived from an EMBL/GenBank/DDBJ whole genome shotgun (WGS) entry which is preliminary data.</text>
</comment>
<evidence type="ECO:0008006" key="6">
    <source>
        <dbReference type="Google" id="ProtNLM"/>
    </source>
</evidence>
<dbReference type="InterPro" id="IPR001296">
    <property type="entry name" value="Glyco_trans_1"/>
</dbReference>
<evidence type="ECO:0000313" key="4">
    <source>
        <dbReference type="EMBL" id="OGZ56529.1"/>
    </source>
</evidence>
<dbReference type="PANTHER" id="PTHR45947:SF3">
    <property type="entry name" value="SULFOQUINOVOSYL TRANSFERASE SQD2"/>
    <property type="match status" value="1"/>
</dbReference>
<dbReference type="PANTHER" id="PTHR45947">
    <property type="entry name" value="SULFOQUINOVOSYL TRANSFERASE SQD2"/>
    <property type="match status" value="1"/>
</dbReference>
<dbReference type="CDD" id="cd03801">
    <property type="entry name" value="GT4_PimA-like"/>
    <property type="match status" value="1"/>
</dbReference>
<accession>A0A1G2H2E5</accession>
<dbReference type="InterPro" id="IPR028098">
    <property type="entry name" value="Glyco_trans_4-like_N"/>
</dbReference>
<dbReference type="EMBL" id="MHNY01000010">
    <property type="protein sequence ID" value="OGZ56529.1"/>
    <property type="molecule type" value="Genomic_DNA"/>
</dbReference>
<dbReference type="SUPFAM" id="SSF53756">
    <property type="entry name" value="UDP-Glycosyltransferase/glycogen phosphorylase"/>
    <property type="match status" value="1"/>
</dbReference>